<keyword evidence="1" id="KW-1133">Transmembrane helix</keyword>
<protein>
    <submittedName>
        <fullName evidence="2">DUF1453 family protein</fullName>
    </submittedName>
</protein>
<accession>A0A7X2ZC91</accession>
<keyword evidence="1" id="KW-0472">Membrane</keyword>
<comment type="caution">
    <text evidence="2">The sequence shown here is derived from an EMBL/GenBank/DDBJ whole genome shotgun (WGS) entry which is preliminary data.</text>
</comment>
<gene>
    <name evidence="2" type="ORF">GNP93_16140</name>
</gene>
<feature type="transmembrane region" description="Helical" evidence="1">
    <location>
        <begin position="39"/>
        <end position="67"/>
    </location>
</feature>
<dbReference type="EMBL" id="WNZX01000013">
    <property type="protein sequence ID" value="MUG72201.1"/>
    <property type="molecule type" value="Genomic_DNA"/>
</dbReference>
<dbReference type="PIRSF" id="PIRSF021441">
    <property type="entry name" value="DUF1453"/>
    <property type="match status" value="1"/>
</dbReference>
<evidence type="ECO:0000256" key="1">
    <source>
        <dbReference type="SAM" id="Phobius"/>
    </source>
</evidence>
<dbReference type="Proteomes" id="UP000450917">
    <property type="component" value="Unassembled WGS sequence"/>
</dbReference>
<keyword evidence="3" id="KW-1185">Reference proteome</keyword>
<reference evidence="2 3" key="1">
    <citation type="submission" date="2019-11" db="EMBL/GenBank/DDBJ databases">
        <title>Draft genome sequences of five Paenibacillus species of dairy origin.</title>
        <authorList>
            <person name="Olajide A.M."/>
            <person name="Chen S."/>
            <person name="Lapointe G."/>
        </authorList>
    </citation>
    <scope>NUCLEOTIDE SEQUENCE [LARGE SCALE GENOMIC DNA]</scope>
    <source>
        <strain evidence="2 3">2CS3</strain>
    </source>
</reference>
<dbReference type="InterPro" id="IPR031306">
    <property type="entry name" value="CcdC"/>
</dbReference>
<evidence type="ECO:0000313" key="2">
    <source>
        <dbReference type="EMBL" id="MUG72201.1"/>
    </source>
</evidence>
<feature type="transmembrane region" description="Helical" evidence="1">
    <location>
        <begin position="87"/>
        <end position="105"/>
    </location>
</feature>
<keyword evidence="1" id="KW-0812">Transmembrane</keyword>
<dbReference type="Pfam" id="PF07301">
    <property type="entry name" value="DUF1453"/>
    <property type="match status" value="1"/>
</dbReference>
<feature type="transmembrane region" description="Helical" evidence="1">
    <location>
        <begin position="111"/>
        <end position="129"/>
    </location>
</feature>
<dbReference type="InterPro" id="IPR058247">
    <property type="entry name" value="DUF1453"/>
</dbReference>
<sequence>MVVMALLAVFVRSRAGSKPITVSSIVMPPIGMSTGFLMFALPFFRIPLAWAGSAFLAGLLLFSYPLIRSSRLERRSGGIYVKRSKSFALVLLILLALRLGLHEYIERFVSIPQTGALFFILAFGMIVPWRAAMLRQYIRLQARSEPKDTRN</sequence>
<proteinExistence type="predicted"/>
<organism evidence="2 3">
    <name type="scientific">Paenibacillus validus</name>
    <dbReference type="NCBI Taxonomy" id="44253"/>
    <lineage>
        <taxon>Bacteria</taxon>
        <taxon>Bacillati</taxon>
        <taxon>Bacillota</taxon>
        <taxon>Bacilli</taxon>
        <taxon>Bacillales</taxon>
        <taxon>Paenibacillaceae</taxon>
        <taxon>Paenibacillus</taxon>
    </lineage>
</organism>
<evidence type="ECO:0000313" key="3">
    <source>
        <dbReference type="Proteomes" id="UP000450917"/>
    </source>
</evidence>
<dbReference type="AlphaFoldDB" id="A0A7X2ZC91"/>
<dbReference type="PANTHER" id="PTHR39164:SF1">
    <property type="entry name" value="PROTEIN CCDC"/>
    <property type="match status" value="1"/>
</dbReference>
<dbReference type="PANTHER" id="PTHR39164">
    <property type="entry name" value="PROTEIN CCDC"/>
    <property type="match status" value="1"/>
</dbReference>
<name>A0A7X2ZC91_9BACL</name>